<gene>
    <name evidence="2" type="ORF">KCG44_14065</name>
</gene>
<organism evidence="2 3">
    <name type="scientific">Pacificimonas pallii</name>
    <dbReference type="NCBI Taxonomy" id="2827236"/>
    <lineage>
        <taxon>Bacteria</taxon>
        <taxon>Pseudomonadati</taxon>
        <taxon>Pseudomonadota</taxon>
        <taxon>Alphaproteobacteria</taxon>
        <taxon>Sphingomonadales</taxon>
        <taxon>Sphingosinicellaceae</taxon>
        <taxon>Pacificimonas</taxon>
    </lineage>
</organism>
<keyword evidence="3" id="KW-1185">Reference proteome</keyword>
<reference evidence="2 3" key="1">
    <citation type="submission" date="2021-04" db="EMBL/GenBank/DDBJ databases">
        <authorList>
            <person name="Pira H."/>
            <person name="Risdian C."/>
            <person name="Wink J."/>
        </authorList>
    </citation>
    <scope>NUCLEOTIDE SEQUENCE [LARGE SCALE GENOMIC DNA]</scope>
    <source>
        <strain evidence="2 3">WHA3</strain>
    </source>
</reference>
<accession>A0ABS6SHM0</accession>
<comment type="caution">
    <text evidence="2">The sequence shown here is derived from an EMBL/GenBank/DDBJ whole genome shotgun (WGS) entry which is preliminary data.</text>
</comment>
<dbReference type="Proteomes" id="UP000722336">
    <property type="component" value="Unassembled WGS sequence"/>
</dbReference>
<sequence>MSDWIEGGAGPDAAGAGQGLPGCGHVPVPDTHRPGRDAARAPDGLAECRSERQHRHDGWTAVRQAKFLNRLAETGVISDACAMVGMSTTSAYRMRQRSEGFARAWEQALDRATVELEAIAFERAVNGVEEDIIHYGKKVGTRRRYSDTLLKLLLQRRRPEAFGAAEGAGGSLRDANGRLPWQREVAAVLKDEPDLVLCDEQGAPILDVDTGEALSAQARSLQALQRLRAGQAEAHSQLEQYLIEAEAERAASGWVTVRVRIGDEGAVYDEAGDVFAVMTDDARARWDAGR</sequence>
<proteinExistence type="predicted"/>
<feature type="region of interest" description="Disordered" evidence="1">
    <location>
        <begin position="1"/>
        <end position="44"/>
    </location>
</feature>
<name>A0ABS6SHM0_9SPHN</name>
<protein>
    <submittedName>
        <fullName evidence="2">Uncharacterized protein</fullName>
    </submittedName>
</protein>
<evidence type="ECO:0000313" key="3">
    <source>
        <dbReference type="Proteomes" id="UP000722336"/>
    </source>
</evidence>
<dbReference type="EMBL" id="JAGSPA010000006">
    <property type="protein sequence ID" value="MBV7257907.1"/>
    <property type="molecule type" value="Genomic_DNA"/>
</dbReference>
<evidence type="ECO:0000256" key="1">
    <source>
        <dbReference type="SAM" id="MobiDB-lite"/>
    </source>
</evidence>
<feature type="compositionally biased region" description="Basic and acidic residues" evidence="1">
    <location>
        <begin position="30"/>
        <end position="44"/>
    </location>
</feature>
<evidence type="ECO:0000313" key="2">
    <source>
        <dbReference type="EMBL" id="MBV7257907.1"/>
    </source>
</evidence>
<dbReference type="RefSeq" id="WP_218446757.1">
    <property type="nucleotide sequence ID" value="NZ_JAGSPA010000006.1"/>
</dbReference>